<organism evidence="2 3">
    <name type="scientific">Coccidioides posadasii RMSCC 3488</name>
    <dbReference type="NCBI Taxonomy" id="454284"/>
    <lineage>
        <taxon>Eukaryota</taxon>
        <taxon>Fungi</taxon>
        <taxon>Dikarya</taxon>
        <taxon>Ascomycota</taxon>
        <taxon>Pezizomycotina</taxon>
        <taxon>Eurotiomycetes</taxon>
        <taxon>Eurotiomycetidae</taxon>
        <taxon>Onygenales</taxon>
        <taxon>Onygenaceae</taxon>
        <taxon>Coccidioides</taxon>
    </lineage>
</organism>
<evidence type="ECO:0000256" key="1">
    <source>
        <dbReference type="SAM" id="MobiDB-lite"/>
    </source>
</evidence>
<dbReference type="EMBL" id="DS268112">
    <property type="protein sequence ID" value="KMM71093.1"/>
    <property type="molecule type" value="Genomic_DNA"/>
</dbReference>
<dbReference type="AlphaFoldDB" id="A0A0J6FL78"/>
<reference evidence="3" key="2">
    <citation type="journal article" date="2009" name="Genome Res.">
        <title>Comparative genomic analyses of the human fungal pathogens Coccidioides and their relatives.</title>
        <authorList>
            <person name="Sharpton T.J."/>
            <person name="Stajich J.E."/>
            <person name="Rounsley S.D."/>
            <person name="Gardner M.J."/>
            <person name="Wortman J.R."/>
            <person name="Jordar V.S."/>
            <person name="Maiti R."/>
            <person name="Kodira C.D."/>
            <person name="Neafsey D.E."/>
            <person name="Zeng Q."/>
            <person name="Hung C.-Y."/>
            <person name="McMahan C."/>
            <person name="Muszewska A."/>
            <person name="Grynberg M."/>
            <person name="Mandel M.A."/>
            <person name="Kellner E.M."/>
            <person name="Barker B.M."/>
            <person name="Galgiani J.N."/>
            <person name="Orbach M.J."/>
            <person name="Kirkland T.N."/>
            <person name="Cole G.T."/>
            <person name="Henn M.R."/>
            <person name="Birren B.W."/>
            <person name="Taylor J.W."/>
        </authorList>
    </citation>
    <scope>NUCLEOTIDE SEQUENCE [LARGE SCALE GENOMIC DNA]</scope>
    <source>
        <strain evidence="3">RMSCC 3488</strain>
    </source>
</reference>
<dbReference type="Proteomes" id="UP000054567">
    <property type="component" value="Unassembled WGS sequence"/>
</dbReference>
<gene>
    <name evidence="2" type="ORF">CPAG_07400</name>
</gene>
<reference evidence="2 3" key="1">
    <citation type="submission" date="2007-06" db="EMBL/GenBank/DDBJ databases">
        <title>The Genome Sequence of Coccidioides posadasii RMSCC_3488.</title>
        <authorList>
            <consortium name="Coccidioides Genome Resources Consortium"/>
            <consortium name="The Broad Institute Genome Sequencing Platform"/>
            <person name="Henn M.R."/>
            <person name="Sykes S."/>
            <person name="Young S."/>
            <person name="Jaffe D."/>
            <person name="Berlin A."/>
            <person name="Alvarez P."/>
            <person name="Butler J."/>
            <person name="Gnerre S."/>
            <person name="Grabherr M."/>
            <person name="Mauceli E."/>
            <person name="Brockman W."/>
            <person name="Kodira C."/>
            <person name="Alvarado L."/>
            <person name="Zeng Q."/>
            <person name="Crawford M."/>
            <person name="Antoine C."/>
            <person name="Devon K."/>
            <person name="Galgiani J."/>
            <person name="Orsborn K."/>
            <person name="Lewis M.L."/>
            <person name="Nusbaum C."/>
            <person name="Galagan J."/>
            <person name="Birren B."/>
        </authorList>
    </citation>
    <scope>NUCLEOTIDE SEQUENCE [LARGE SCALE GENOMIC DNA]</scope>
    <source>
        <strain evidence="2 3">RMSCC 3488</strain>
    </source>
</reference>
<evidence type="ECO:0000313" key="3">
    <source>
        <dbReference type="Proteomes" id="UP000054567"/>
    </source>
</evidence>
<feature type="compositionally biased region" description="Basic and acidic residues" evidence="1">
    <location>
        <begin position="1"/>
        <end position="18"/>
    </location>
</feature>
<proteinExistence type="predicted"/>
<reference evidence="3" key="3">
    <citation type="journal article" date="2010" name="Genome Res.">
        <title>Population genomic sequencing of Coccidioides fungi reveals recent hybridization and transposon control.</title>
        <authorList>
            <person name="Neafsey D.E."/>
            <person name="Barker B.M."/>
            <person name="Sharpton T.J."/>
            <person name="Stajich J.E."/>
            <person name="Park D.J."/>
            <person name="Whiston E."/>
            <person name="Hung C.-Y."/>
            <person name="McMahan C."/>
            <person name="White J."/>
            <person name="Sykes S."/>
            <person name="Heiman D."/>
            <person name="Young S."/>
            <person name="Zeng Q."/>
            <person name="Abouelleil A."/>
            <person name="Aftuck L."/>
            <person name="Bessette D."/>
            <person name="Brown A."/>
            <person name="FitzGerald M."/>
            <person name="Lui A."/>
            <person name="Macdonald J.P."/>
            <person name="Priest M."/>
            <person name="Orbach M.J."/>
            <person name="Galgiani J.N."/>
            <person name="Kirkland T.N."/>
            <person name="Cole G.T."/>
            <person name="Birren B.W."/>
            <person name="Henn M.R."/>
            <person name="Taylor J.W."/>
            <person name="Rounsley S.D."/>
        </authorList>
    </citation>
    <scope>NUCLEOTIDE SEQUENCE [LARGE SCALE GENOMIC DNA]</scope>
    <source>
        <strain evidence="3">RMSCC 3488</strain>
    </source>
</reference>
<name>A0A0J6FL78_COCPO</name>
<accession>A0A0J6FL78</accession>
<sequence>MGRLPDAHAAKQLQDRPPRVCPLAAGKREEQGVARLADPDSESKANTLARAPLTLPTQMQLWPCFIRRYDSTPTRSLRHVCILMDSMRARAVTKSEDIKCNTAIYGAIAHA</sequence>
<evidence type="ECO:0000313" key="2">
    <source>
        <dbReference type="EMBL" id="KMM71093.1"/>
    </source>
</evidence>
<dbReference type="VEuPathDB" id="FungiDB:CPAG_07400"/>
<feature type="region of interest" description="Disordered" evidence="1">
    <location>
        <begin position="1"/>
        <end position="20"/>
    </location>
</feature>
<protein>
    <submittedName>
        <fullName evidence="2">Uncharacterized protein</fullName>
    </submittedName>
</protein>